<dbReference type="SUPFAM" id="SSF52540">
    <property type="entry name" value="P-loop containing nucleoside triphosphate hydrolases"/>
    <property type="match status" value="1"/>
</dbReference>
<dbReference type="EMBL" id="SDPU01000010">
    <property type="protein sequence ID" value="RYU14505.1"/>
    <property type="molecule type" value="Genomic_DNA"/>
</dbReference>
<dbReference type="GO" id="GO:0016740">
    <property type="term" value="F:transferase activity"/>
    <property type="evidence" value="ECO:0007669"/>
    <property type="project" value="UniProtKB-KW"/>
</dbReference>
<proteinExistence type="predicted"/>
<dbReference type="Proteomes" id="UP000291189">
    <property type="component" value="Unassembled WGS sequence"/>
</dbReference>
<reference evidence="1 2" key="1">
    <citation type="submission" date="2019-01" db="EMBL/GenBank/DDBJ databases">
        <title>Nocardioides guangzhouensis sp. nov., an actinobacterium isolated from soil.</title>
        <authorList>
            <person name="Fu Y."/>
            <person name="Cai Y."/>
            <person name="Lin Z."/>
            <person name="Chen P."/>
        </authorList>
    </citation>
    <scope>NUCLEOTIDE SEQUENCE [LARGE SCALE GENOMIC DNA]</scope>
    <source>
        <strain evidence="1 2">NBRC 105384</strain>
    </source>
</reference>
<dbReference type="OrthoDB" id="4169204at2"/>
<keyword evidence="2" id="KW-1185">Reference proteome</keyword>
<dbReference type="RefSeq" id="WP_129985389.1">
    <property type="nucleotide sequence ID" value="NZ_SDPU01000010.1"/>
</dbReference>
<comment type="caution">
    <text evidence="1">The sequence shown here is derived from an EMBL/GenBank/DDBJ whole genome shotgun (WGS) entry which is preliminary data.</text>
</comment>
<dbReference type="Pfam" id="PF13469">
    <property type="entry name" value="Sulfotransfer_3"/>
    <property type="match status" value="1"/>
</dbReference>
<dbReference type="InterPro" id="IPR027417">
    <property type="entry name" value="P-loop_NTPase"/>
</dbReference>
<dbReference type="Gene3D" id="3.40.50.300">
    <property type="entry name" value="P-loop containing nucleotide triphosphate hydrolases"/>
    <property type="match status" value="1"/>
</dbReference>
<organism evidence="1 2">
    <name type="scientific">Nocardioides iriomotensis</name>
    <dbReference type="NCBI Taxonomy" id="715784"/>
    <lineage>
        <taxon>Bacteria</taxon>
        <taxon>Bacillati</taxon>
        <taxon>Actinomycetota</taxon>
        <taxon>Actinomycetes</taxon>
        <taxon>Propionibacteriales</taxon>
        <taxon>Nocardioidaceae</taxon>
        <taxon>Nocardioides</taxon>
    </lineage>
</organism>
<evidence type="ECO:0000313" key="1">
    <source>
        <dbReference type="EMBL" id="RYU14505.1"/>
    </source>
</evidence>
<dbReference type="AlphaFoldDB" id="A0A4Q5J9T3"/>
<evidence type="ECO:0000313" key="2">
    <source>
        <dbReference type="Proteomes" id="UP000291189"/>
    </source>
</evidence>
<keyword evidence="1" id="KW-0808">Transferase</keyword>
<protein>
    <submittedName>
        <fullName evidence="1">Sulfotransferase</fullName>
    </submittedName>
</protein>
<gene>
    <name evidence="1" type="ORF">ETU37_02965</name>
</gene>
<accession>A0A4Q5J9T3</accession>
<sequence>MNAPPDPPDDGPRHLFIVTYGRSGSTLLLGVLNSIPGYLIRGENDGAAYFLHQFHAAATHRKRRLRKRFELPLDTTNPHFGLDDFPGKVSLRILRRLVTETLLRPEPDTRVTGFKEIRWYQEDVPAYVEFLRQLFPDARFVINTRDHEAVLNSGWWPEKPRDGRLERMESAILDVADSLGDAAYRVHFDDYTADPTALRGLFEWLGEQFDETRVRGVLGVRHSV</sequence>
<name>A0A4Q5J9T3_9ACTN</name>